<dbReference type="Proteomes" id="UP000306509">
    <property type="component" value="Unassembled WGS sequence"/>
</dbReference>
<evidence type="ECO:0000256" key="1">
    <source>
        <dbReference type="ARBA" id="ARBA00006479"/>
    </source>
</evidence>
<dbReference type="SUPFAM" id="SSF53067">
    <property type="entry name" value="Actin-like ATPase domain"/>
    <property type="match status" value="1"/>
</dbReference>
<dbReference type="AlphaFoldDB" id="A0A4V6HRL5"/>
<reference evidence="2 3" key="1">
    <citation type="journal article" date="2019" name="Anaerobe">
        <title>Detection of Robinsoniella peoriensis in multiple bone samples of a trauma patient.</title>
        <authorList>
            <person name="Schrottner P."/>
            <person name="Hartwich K."/>
            <person name="Bunk B."/>
            <person name="Schober I."/>
            <person name="Helbig S."/>
            <person name="Rudolph W.W."/>
            <person name="Gunzer F."/>
        </authorList>
    </citation>
    <scope>NUCLEOTIDE SEQUENCE [LARGE SCALE GENOMIC DNA]</scope>
    <source>
        <strain evidence="2 3">DSM 106044</strain>
    </source>
</reference>
<name>A0A4V6HRL5_9FIRM</name>
<keyword evidence="2" id="KW-0418">Kinase</keyword>
<dbReference type="PANTHER" id="PTHR18964:SF170">
    <property type="entry name" value="SUGAR KINASE"/>
    <property type="match status" value="1"/>
</dbReference>
<keyword evidence="2" id="KW-0808">Transferase</keyword>
<comment type="similarity">
    <text evidence="1">Belongs to the ROK (NagC/XylR) family.</text>
</comment>
<dbReference type="EMBL" id="QGQD01000068">
    <property type="protein sequence ID" value="TLC99567.1"/>
    <property type="molecule type" value="Genomic_DNA"/>
</dbReference>
<protein>
    <submittedName>
        <fullName evidence="2">Beta-glucoside kinase</fullName>
        <ecNumber evidence="2">2.7.1.85</ecNumber>
    </submittedName>
</protein>
<keyword evidence="3" id="KW-1185">Reference proteome</keyword>
<gene>
    <name evidence="2" type="primary">bglK_2</name>
    <name evidence="2" type="ORF">DSM106044_03518</name>
</gene>
<dbReference type="STRING" id="180332.GCA_000797495_01577"/>
<dbReference type="InterPro" id="IPR000600">
    <property type="entry name" value="ROK"/>
</dbReference>
<dbReference type="InterPro" id="IPR043129">
    <property type="entry name" value="ATPase_NBD"/>
</dbReference>
<sequence length="327" mass="36396">MKYLAIDVGGTYTKYAVMDEECNFYNKNKVATRQESFEDFIQMLEWIYEQNQDQIEGIALSAAGIIDSETGFMYNGGSIFCISNINIVEILENRCHVPVTVENDAKCAALAEVWRGSLSDCKNAIAVICGTAVGGAVICNRKVLRGKHFMAGEFSYILTDGEDAFNQDKTLAMTNGIPALIHLVSSKKGIPIAELDGEKIFSMANCGDEETLCCIRSFVNTLAVQITNCQFIFDPERIAIGGGISAQPLFLQMIKEELKKLNGVYPHEVPIPEVTACKFFNDSNLIGALYVHLKSKEEKINMDKVKEFMSLVQDRREGQYLRELFIG</sequence>
<proteinExistence type="inferred from homology"/>
<dbReference type="GO" id="GO:0047700">
    <property type="term" value="F:beta-glucoside kinase activity"/>
    <property type="evidence" value="ECO:0007669"/>
    <property type="project" value="UniProtKB-EC"/>
</dbReference>
<dbReference type="RefSeq" id="WP_138003170.1">
    <property type="nucleotide sequence ID" value="NZ_QGQD01000068.1"/>
</dbReference>
<dbReference type="PANTHER" id="PTHR18964">
    <property type="entry name" value="ROK (REPRESSOR, ORF, KINASE) FAMILY"/>
    <property type="match status" value="1"/>
</dbReference>
<accession>A0A4V6HRL5</accession>
<dbReference type="Gene3D" id="3.30.420.40">
    <property type="match status" value="2"/>
</dbReference>
<dbReference type="EC" id="2.7.1.85" evidence="2"/>
<dbReference type="Pfam" id="PF00480">
    <property type="entry name" value="ROK"/>
    <property type="match status" value="1"/>
</dbReference>
<evidence type="ECO:0000313" key="2">
    <source>
        <dbReference type="EMBL" id="TLC99567.1"/>
    </source>
</evidence>
<organism evidence="2 3">
    <name type="scientific">Robinsoniella peoriensis</name>
    <dbReference type="NCBI Taxonomy" id="180332"/>
    <lineage>
        <taxon>Bacteria</taxon>
        <taxon>Bacillati</taxon>
        <taxon>Bacillota</taxon>
        <taxon>Clostridia</taxon>
        <taxon>Lachnospirales</taxon>
        <taxon>Lachnospiraceae</taxon>
        <taxon>Robinsoniella</taxon>
    </lineage>
</organism>
<evidence type="ECO:0000313" key="3">
    <source>
        <dbReference type="Proteomes" id="UP000306509"/>
    </source>
</evidence>
<comment type="caution">
    <text evidence="2">The sequence shown here is derived from an EMBL/GenBank/DDBJ whole genome shotgun (WGS) entry which is preliminary data.</text>
</comment>
<dbReference type="CDD" id="cd24152">
    <property type="entry name" value="ASKHA_NBD_ROK-like"/>
    <property type="match status" value="1"/>
</dbReference>